<accession>A0A8J7AA36</accession>
<dbReference type="EMBL" id="JADEXG010000001">
    <property type="protein sequence ID" value="MBE9075839.1"/>
    <property type="molecule type" value="Genomic_DNA"/>
</dbReference>
<name>A0A8J7AA36_9CYAN</name>
<feature type="domain" description="DUF5615" evidence="1">
    <location>
        <begin position="5"/>
        <end position="60"/>
    </location>
</feature>
<dbReference type="AlphaFoldDB" id="A0A8J7AA36"/>
<reference evidence="2" key="1">
    <citation type="submission" date="2020-10" db="EMBL/GenBank/DDBJ databases">
        <authorList>
            <person name="Castelo-Branco R."/>
            <person name="Eusebio N."/>
            <person name="Adriana R."/>
            <person name="Vieira A."/>
            <person name="Brugerolle De Fraissinette N."/>
            <person name="Rezende De Castro R."/>
            <person name="Schneider M.P."/>
            <person name="Vasconcelos V."/>
            <person name="Leao P.N."/>
        </authorList>
    </citation>
    <scope>NUCLEOTIDE SEQUENCE</scope>
    <source>
        <strain evidence="2">LEGE 07310</strain>
    </source>
</reference>
<proteinExistence type="predicted"/>
<sequence>MSISFYMDENVHGAITNGLRLRNIVVLTVQEDDRIGISDPEVLNRATELQRVLFSQDDDLLAEAKSRQTRSIRFPGLVFARQSRVSIGTCIRDLEIIA</sequence>
<evidence type="ECO:0000313" key="3">
    <source>
        <dbReference type="Proteomes" id="UP000636505"/>
    </source>
</evidence>
<dbReference type="InterPro" id="IPR041049">
    <property type="entry name" value="DUF5615"/>
</dbReference>
<evidence type="ECO:0000259" key="1">
    <source>
        <dbReference type="Pfam" id="PF18480"/>
    </source>
</evidence>
<dbReference type="Pfam" id="PF18480">
    <property type="entry name" value="DUF5615"/>
    <property type="match status" value="1"/>
</dbReference>
<gene>
    <name evidence="2" type="ORF">IQ241_00750</name>
</gene>
<protein>
    <submittedName>
        <fullName evidence="2">DUF5615 family PIN-like protein</fullName>
    </submittedName>
</protein>
<dbReference type="Proteomes" id="UP000636505">
    <property type="component" value="Unassembled WGS sequence"/>
</dbReference>
<keyword evidence="3" id="KW-1185">Reference proteome</keyword>
<evidence type="ECO:0000313" key="2">
    <source>
        <dbReference type="EMBL" id="MBE9075839.1"/>
    </source>
</evidence>
<comment type="caution">
    <text evidence="2">The sequence shown here is derived from an EMBL/GenBank/DDBJ whole genome shotgun (WGS) entry which is preliminary data.</text>
</comment>
<organism evidence="2 3">
    <name type="scientific">Vasconcelosia minhoensis LEGE 07310</name>
    <dbReference type="NCBI Taxonomy" id="915328"/>
    <lineage>
        <taxon>Bacteria</taxon>
        <taxon>Bacillati</taxon>
        <taxon>Cyanobacteriota</taxon>
        <taxon>Cyanophyceae</taxon>
        <taxon>Nodosilineales</taxon>
        <taxon>Cymatolegaceae</taxon>
        <taxon>Vasconcelosia</taxon>
        <taxon>Vasconcelosia minhoensis</taxon>
    </lineage>
</organism>